<reference evidence="1" key="1">
    <citation type="submission" date="2019-10" db="EMBL/GenBank/DDBJ databases">
        <authorList>
            <person name="Soares A.E.R."/>
            <person name="Aleixo A."/>
            <person name="Schneider P."/>
            <person name="Miyaki C.Y."/>
            <person name="Schneider M.P."/>
            <person name="Mello C."/>
            <person name="Vasconcelos A.T.R."/>
        </authorList>
    </citation>
    <scope>NUCLEOTIDE SEQUENCE</scope>
    <source>
        <tissue evidence="1">Muscle</tissue>
    </source>
</reference>
<proteinExistence type="predicted"/>
<dbReference type="PANTHER" id="PTHR33332">
    <property type="entry name" value="REVERSE TRANSCRIPTASE DOMAIN-CONTAINING PROTEIN"/>
    <property type="match status" value="1"/>
</dbReference>
<comment type="caution">
    <text evidence="1">The sequence shown here is derived from an EMBL/GenBank/DDBJ whole genome shotgun (WGS) entry which is preliminary data.</text>
</comment>
<gene>
    <name evidence="1" type="ORF">WISP_08139</name>
</gene>
<name>A0ABQ9DS96_9PASS</name>
<evidence type="ECO:0008006" key="3">
    <source>
        <dbReference type="Google" id="ProtNLM"/>
    </source>
</evidence>
<accession>A0ABQ9DS96</accession>
<sequence length="551" mass="62731">MRNFLLRHPSEGRGSLPVTSAQFQRTNDVAIDAGTGLTLTLHQPHHERKVISEGLVKKLSQSVRKMGKYQERVNVDAIARLSHFLNIQKDRFICGEMQGLALPTVIIYDSNNVIAQVHVLLMLGAELNSTEMSPKMASKLVKCQSESNCVGASTTLLEGVISIEAMLMRTQPRWAWHVSRIEDHPPPKIVLYDELVPYCPKRGALKKRYKDSLKQHLSLGHIDWPQWSTLASRRDSWRHTIHDAASSFENTHKNLLVSSASSSFLYLSSLPGWEGSYSKLDILCKRKTSDTSATSTLAASVGSALFKSSFTKPSHDDDDDDDACRNNLLSMLNYIWPVLHYHELSVMFTLKQSRIIVYRSSTCSIDVSLCFQTAGVWSVFMRFIEQRGYKATDTRHHTYMHKTKDQANKFLFKAALLPSLCIKESVLGPAMLHIFTDDLHMETESTSSRFADDTTLGWYVDLLEDRKVLQRDLDRLDRWAETSDVSFKKTKCQVLYFGHNNSVQLCRLGECGWKLAQWKRTWECWPTAAEHEPEMCPGGQESQWHPGLYQQ</sequence>
<dbReference type="Proteomes" id="UP001145742">
    <property type="component" value="Unassembled WGS sequence"/>
</dbReference>
<keyword evidence="2" id="KW-1185">Reference proteome</keyword>
<evidence type="ECO:0000313" key="2">
    <source>
        <dbReference type="Proteomes" id="UP001145742"/>
    </source>
</evidence>
<dbReference type="EMBL" id="WHWB01031980">
    <property type="protein sequence ID" value="KAJ7427317.1"/>
    <property type="molecule type" value="Genomic_DNA"/>
</dbReference>
<evidence type="ECO:0000313" key="1">
    <source>
        <dbReference type="EMBL" id="KAJ7427317.1"/>
    </source>
</evidence>
<organism evidence="1 2">
    <name type="scientific">Willisornis vidua</name>
    <name type="common">Xingu scale-backed antbird</name>
    <dbReference type="NCBI Taxonomy" id="1566151"/>
    <lineage>
        <taxon>Eukaryota</taxon>
        <taxon>Metazoa</taxon>
        <taxon>Chordata</taxon>
        <taxon>Craniata</taxon>
        <taxon>Vertebrata</taxon>
        <taxon>Euteleostomi</taxon>
        <taxon>Archelosauria</taxon>
        <taxon>Archosauria</taxon>
        <taxon>Dinosauria</taxon>
        <taxon>Saurischia</taxon>
        <taxon>Theropoda</taxon>
        <taxon>Coelurosauria</taxon>
        <taxon>Aves</taxon>
        <taxon>Neognathae</taxon>
        <taxon>Neoaves</taxon>
        <taxon>Telluraves</taxon>
        <taxon>Australaves</taxon>
        <taxon>Passeriformes</taxon>
        <taxon>Thamnophilidae</taxon>
        <taxon>Willisornis</taxon>
    </lineage>
</organism>
<protein>
    <recommendedName>
        <fullName evidence="3">Reverse transcriptase domain-containing protein</fullName>
    </recommendedName>
</protein>